<dbReference type="Pfam" id="PF08241">
    <property type="entry name" value="Methyltransf_11"/>
    <property type="match status" value="1"/>
</dbReference>
<dbReference type="RefSeq" id="WP_386733680.1">
    <property type="nucleotide sequence ID" value="NZ_JBHRXI010000001.1"/>
</dbReference>
<evidence type="ECO:0000259" key="1">
    <source>
        <dbReference type="Pfam" id="PF08241"/>
    </source>
</evidence>
<dbReference type="GO" id="GO:0061542">
    <property type="term" value="F:3-demethylubiquinol 3-O-methyltransferase activity"/>
    <property type="evidence" value="ECO:0007669"/>
    <property type="project" value="UniProtKB-EC"/>
</dbReference>
<dbReference type="SUPFAM" id="SSF53335">
    <property type="entry name" value="S-adenosyl-L-methionine-dependent methyltransferases"/>
    <property type="match status" value="1"/>
</dbReference>
<proteinExistence type="predicted"/>
<evidence type="ECO:0000313" key="3">
    <source>
        <dbReference type="Proteomes" id="UP001595629"/>
    </source>
</evidence>
<comment type="caution">
    <text evidence="2">The sequence shown here is derived from an EMBL/GenBank/DDBJ whole genome shotgun (WGS) entry which is preliminary data.</text>
</comment>
<name>A0ABV7TB43_9RHOB</name>
<dbReference type="Gene3D" id="3.40.50.150">
    <property type="entry name" value="Vaccinia Virus protein VP39"/>
    <property type="match status" value="1"/>
</dbReference>
<reference evidence="3" key="1">
    <citation type="journal article" date="2019" name="Int. J. Syst. Evol. Microbiol.">
        <title>The Global Catalogue of Microorganisms (GCM) 10K type strain sequencing project: providing services to taxonomists for standard genome sequencing and annotation.</title>
        <authorList>
            <consortium name="The Broad Institute Genomics Platform"/>
            <consortium name="The Broad Institute Genome Sequencing Center for Infectious Disease"/>
            <person name="Wu L."/>
            <person name="Ma J."/>
        </authorList>
    </citation>
    <scope>NUCLEOTIDE SEQUENCE [LARGE SCALE GENOMIC DNA]</scope>
    <source>
        <strain evidence="3">KCTC 42911</strain>
    </source>
</reference>
<dbReference type="Proteomes" id="UP001595629">
    <property type="component" value="Unassembled WGS sequence"/>
</dbReference>
<dbReference type="InterPro" id="IPR029063">
    <property type="entry name" value="SAM-dependent_MTases_sf"/>
</dbReference>
<sequence>MLERLRRALYRRLRANAKPVPEAQSKPAETPKPVYSAPGYCPACERETTFTAYKPGLRGALHCLHCKSVPRERALGRALAQYVPDWRDMAIHECSPAPRGVSAHMEAECSDYTPTQFYPAEPLGQVHKGFRNENMEKLTFADERFDLHVHLDVMEHVNHPDRCFAEMARTLKPGGRVIFTTPVDMNRAKSERRALYTEDGVQHLAPPEYHGNPASDEGALVTFLFGADFPDRLQEWAPAFDVEMQNTPDKHLGILGSHLEVFILTKRPEHVG</sequence>
<gene>
    <name evidence="2" type="ORF">ACFORG_01885</name>
</gene>
<accession>A0ABV7TB43</accession>
<keyword evidence="3" id="KW-1185">Reference proteome</keyword>
<keyword evidence="2" id="KW-0808">Transferase</keyword>
<dbReference type="InterPro" id="IPR013216">
    <property type="entry name" value="Methyltransf_11"/>
</dbReference>
<dbReference type="EMBL" id="JBHRXI010000001">
    <property type="protein sequence ID" value="MFC3612498.1"/>
    <property type="molecule type" value="Genomic_DNA"/>
</dbReference>
<feature type="domain" description="Methyltransferase type 11" evidence="1">
    <location>
        <begin position="129"/>
        <end position="179"/>
    </location>
</feature>
<dbReference type="GO" id="GO:0102208">
    <property type="term" value="F:2-polyprenyl-6-hydroxyphenol methylase activity"/>
    <property type="evidence" value="ECO:0007669"/>
    <property type="project" value="UniProtKB-EC"/>
</dbReference>
<dbReference type="GO" id="GO:0032259">
    <property type="term" value="P:methylation"/>
    <property type="evidence" value="ECO:0007669"/>
    <property type="project" value="UniProtKB-KW"/>
</dbReference>
<dbReference type="CDD" id="cd02440">
    <property type="entry name" value="AdoMet_MTases"/>
    <property type="match status" value="1"/>
</dbReference>
<organism evidence="2 3">
    <name type="scientific">Lutimaribacter marinistellae</name>
    <dbReference type="NCBI Taxonomy" id="1820329"/>
    <lineage>
        <taxon>Bacteria</taxon>
        <taxon>Pseudomonadati</taxon>
        <taxon>Pseudomonadota</taxon>
        <taxon>Alphaproteobacteria</taxon>
        <taxon>Rhodobacterales</taxon>
        <taxon>Roseobacteraceae</taxon>
        <taxon>Lutimaribacter</taxon>
    </lineage>
</organism>
<dbReference type="EC" id="2.1.1.222" evidence="2"/>
<evidence type="ECO:0000313" key="2">
    <source>
        <dbReference type="EMBL" id="MFC3612498.1"/>
    </source>
</evidence>
<dbReference type="EC" id="2.1.1.64" evidence="2"/>
<protein>
    <submittedName>
        <fullName evidence="2">Class I SAM-dependent methyltransferase</fullName>
        <ecNumber evidence="2">2.1.1.222</ecNumber>
        <ecNumber evidence="2">2.1.1.64</ecNumber>
    </submittedName>
</protein>
<keyword evidence="2" id="KW-0489">Methyltransferase</keyword>